<reference evidence="5 6" key="1">
    <citation type="submission" date="2019-06" db="EMBL/GenBank/DDBJ databases">
        <title>YIM 131921 draft genome.</title>
        <authorList>
            <person name="Jiang L."/>
        </authorList>
    </citation>
    <scope>NUCLEOTIDE SEQUENCE [LARGE SCALE GENOMIC DNA]</scope>
    <source>
        <strain evidence="5 6">YIM 131921</strain>
    </source>
</reference>
<accession>A0A5C4MSZ4</accession>
<dbReference type="InterPro" id="IPR010255">
    <property type="entry name" value="Haem_peroxidase_sf"/>
</dbReference>
<evidence type="ECO:0000256" key="3">
    <source>
        <dbReference type="ARBA" id="ARBA00023180"/>
    </source>
</evidence>
<protein>
    <submittedName>
        <fullName evidence="5">Peroxidase</fullName>
    </submittedName>
</protein>
<sequence length="505" mass="55518">MDYKYNPAHGGGYGPSRFDRGGDVPRGRFAETGRFGRMLPYLRSLKSFKPGPAELGKVGGPMDGDSPGPRDTTQNNPRIKAGYTFLGQFIDHDLTLDATSTLEQQIDPHATRNFRTPALELDSVYGLGPKVQPYLYEKNNPGRLLLGPDGADVPRNSEGIALIGDPRNDENIVVSQFHRLMLMFHNKVFDDHTDPSMGIQERFEEAQHLVRWHYQWIVVNEFLPRTVGRRAIGRALEHMPFRFTDERGAFMPVEFSVAAYRFGHSQVRPGYLLSAPGAEPVRAAGIFPDVADAPESVGDLRGRRAVPPELRIDWEAFFGPTAQPGKLIDIRISTALLRLPNTVLDPSTAEVGSADATTRSLAARNLQRGLDARLPSGQDVARHFRGVRKLTDAQIWNAVPGGEGPAPLWFYILREAEVLTGGQRLAGVGAQIVARTFAAILEADKASYVVQEPDWQPHLGPVEGRFTVSDLVNFTLGTNLGHEDLQAVETAESRPAGTPQPVPAQ</sequence>
<dbReference type="Pfam" id="PF03098">
    <property type="entry name" value="An_peroxidase"/>
    <property type="match status" value="1"/>
</dbReference>
<comment type="caution">
    <text evidence="5">The sequence shown here is derived from an EMBL/GenBank/DDBJ whole genome shotgun (WGS) entry which is preliminary data.</text>
</comment>
<dbReference type="PANTHER" id="PTHR11475">
    <property type="entry name" value="OXIDASE/PEROXIDASE"/>
    <property type="match status" value="1"/>
</dbReference>
<dbReference type="GO" id="GO:0005576">
    <property type="term" value="C:extracellular region"/>
    <property type="evidence" value="ECO:0007669"/>
    <property type="project" value="UniProtKB-SubCell"/>
</dbReference>
<name>A0A5C4MSZ4_9RHOB</name>
<feature type="region of interest" description="Disordered" evidence="4">
    <location>
        <begin position="1"/>
        <end position="25"/>
    </location>
</feature>
<dbReference type="GO" id="GO:0004601">
    <property type="term" value="F:peroxidase activity"/>
    <property type="evidence" value="ECO:0007669"/>
    <property type="project" value="UniProtKB-KW"/>
</dbReference>
<evidence type="ECO:0000313" key="5">
    <source>
        <dbReference type="EMBL" id="TNC49142.1"/>
    </source>
</evidence>
<dbReference type="GO" id="GO:0020037">
    <property type="term" value="F:heme binding"/>
    <property type="evidence" value="ECO:0007669"/>
    <property type="project" value="InterPro"/>
</dbReference>
<dbReference type="GO" id="GO:0006979">
    <property type="term" value="P:response to oxidative stress"/>
    <property type="evidence" value="ECO:0007669"/>
    <property type="project" value="InterPro"/>
</dbReference>
<evidence type="ECO:0000256" key="1">
    <source>
        <dbReference type="ARBA" id="ARBA00004613"/>
    </source>
</evidence>
<dbReference type="AlphaFoldDB" id="A0A5C4MSZ4"/>
<keyword evidence="5" id="KW-0575">Peroxidase</keyword>
<evidence type="ECO:0000313" key="6">
    <source>
        <dbReference type="Proteomes" id="UP000305887"/>
    </source>
</evidence>
<dbReference type="SUPFAM" id="SSF48113">
    <property type="entry name" value="Heme-dependent peroxidases"/>
    <property type="match status" value="1"/>
</dbReference>
<evidence type="ECO:0000256" key="2">
    <source>
        <dbReference type="ARBA" id="ARBA00022525"/>
    </source>
</evidence>
<dbReference type="RefSeq" id="WP_139077014.1">
    <property type="nucleotide sequence ID" value="NZ_VDFU01000013.1"/>
</dbReference>
<dbReference type="InterPro" id="IPR037120">
    <property type="entry name" value="Haem_peroxidase_sf_animal"/>
</dbReference>
<keyword evidence="6" id="KW-1185">Reference proteome</keyword>
<dbReference type="OrthoDB" id="105077at2"/>
<evidence type="ECO:0000256" key="4">
    <source>
        <dbReference type="SAM" id="MobiDB-lite"/>
    </source>
</evidence>
<keyword evidence="2" id="KW-0964">Secreted</keyword>
<dbReference type="PROSITE" id="PS50292">
    <property type="entry name" value="PEROXIDASE_3"/>
    <property type="match status" value="1"/>
</dbReference>
<gene>
    <name evidence="5" type="ORF">FHG66_11875</name>
</gene>
<keyword evidence="3" id="KW-0325">Glycoprotein</keyword>
<comment type="subcellular location">
    <subcellularLocation>
        <location evidence="1">Secreted</location>
    </subcellularLocation>
</comment>
<dbReference type="InterPro" id="IPR019791">
    <property type="entry name" value="Haem_peroxidase_animal"/>
</dbReference>
<dbReference type="PANTHER" id="PTHR11475:SF4">
    <property type="entry name" value="CHORION PEROXIDASE"/>
    <property type="match status" value="1"/>
</dbReference>
<keyword evidence="5" id="KW-0560">Oxidoreductase</keyword>
<dbReference type="Gene3D" id="1.10.640.10">
    <property type="entry name" value="Haem peroxidase domain superfamily, animal type"/>
    <property type="match status" value="1"/>
</dbReference>
<dbReference type="Proteomes" id="UP000305887">
    <property type="component" value="Unassembled WGS sequence"/>
</dbReference>
<dbReference type="CDD" id="cd09819">
    <property type="entry name" value="An_peroxidase_bacterial_1"/>
    <property type="match status" value="1"/>
</dbReference>
<proteinExistence type="predicted"/>
<feature type="region of interest" description="Disordered" evidence="4">
    <location>
        <begin position="50"/>
        <end position="75"/>
    </location>
</feature>
<dbReference type="EMBL" id="VDFU01000013">
    <property type="protein sequence ID" value="TNC49142.1"/>
    <property type="molecule type" value="Genomic_DNA"/>
</dbReference>
<organism evidence="5 6">
    <name type="scientific">Rubellimicrobium rubrum</name>
    <dbReference type="NCBI Taxonomy" id="2585369"/>
    <lineage>
        <taxon>Bacteria</taxon>
        <taxon>Pseudomonadati</taxon>
        <taxon>Pseudomonadota</taxon>
        <taxon>Alphaproteobacteria</taxon>
        <taxon>Rhodobacterales</taxon>
        <taxon>Roseobacteraceae</taxon>
        <taxon>Rubellimicrobium</taxon>
    </lineage>
</organism>